<proteinExistence type="inferred from homology"/>
<keyword evidence="4" id="KW-1185">Reference proteome</keyword>
<dbReference type="GO" id="GO:0005524">
    <property type="term" value="F:ATP binding"/>
    <property type="evidence" value="ECO:0007669"/>
    <property type="project" value="InterPro"/>
</dbReference>
<comment type="caution">
    <text evidence="1">Lacks conserved residue(s) required for the propagation of feature annotation.</text>
</comment>
<accession>A0AAD3MZY4</accession>
<dbReference type="AlphaFoldDB" id="A0AAD3MZY4"/>
<evidence type="ECO:0000313" key="4">
    <source>
        <dbReference type="Proteomes" id="UP001279410"/>
    </source>
</evidence>
<sequence>MVDAAECGVRVMCRFRPLNEAEITRGDKYIPKFKEDDTVVITASLPTLCCCHVDGGYFCVELKTLQ</sequence>
<dbReference type="InterPro" id="IPR001752">
    <property type="entry name" value="Kinesin_motor_dom"/>
</dbReference>
<organism evidence="3 4">
    <name type="scientific">Lates japonicus</name>
    <name type="common">Japanese lates</name>
    <dbReference type="NCBI Taxonomy" id="270547"/>
    <lineage>
        <taxon>Eukaryota</taxon>
        <taxon>Metazoa</taxon>
        <taxon>Chordata</taxon>
        <taxon>Craniata</taxon>
        <taxon>Vertebrata</taxon>
        <taxon>Euteleostomi</taxon>
        <taxon>Actinopterygii</taxon>
        <taxon>Neopterygii</taxon>
        <taxon>Teleostei</taxon>
        <taxon>Neoteleostei</taxon>
        <taxon>Acanthomorphata</taxon>
        <taxon>Carangaria</taxon>
        <taxon>Carangaria incertae sedis</taxon>
        <taxon>Centropomidae</taxon>
        <taxon>Lates</taxon>
    </lineage>
</organism>
<reference evidence="3" key="1">
    <citation type="submission" date="2022-08" db="EMBL/GenBank/DDBJ databases">
        <title>Genome sequencing of akame (Lates japonicus).</title>
        <authorList>
            <person name="Hashiguchi Y."/>
            <person name="Takahashi H."/>
        </authorList>
    </citation>
    <scope>NUCLEOTIDE SEQUENCE</scope>
    <source>
        <strain evidence="3">Kochi</strain>
    </source>
</reference>
<dbReference type="GO" id="GO:0007018">
    <property type="term" value="P:microtubule-based movement"/>
    <property type="evidence" value="ECO:0007669"/>
    <property type="project" value="InterPro"/>
</dbReference>
<evidence type="ECO:0000313" key="3">
    <source>
        <dbReference type="EMBL" id="GLD63293.1"/>
    </source>
</evidence>
<protein>
    <submittedName>
        <fullName evidence="3">Kinesin heavy chain-like protein</fullName>
    </submittedName>
</protein>
<name>A0AAD3MZY4_LATJO</name>
<dbReference type="Proteomes" id="UP001279410">
    <property type="component" value="Unassembled WGS sequence"/>
</dbReference>
<dbReference type="GO" id="GO:0003777">
    <property type="term" value="F:microtubule motor activity"/>
    <property type="evidence" value="ECO:0007669"/>
    <property type="project" value="InterPro"/>
</dbReference>
<evidence type="ECO:0000256" key="1">
    <source>
        <dbReference type="PROSITE-ProRule" id="PRU00283"/>
    </source>
</evidence>
<evidence type="ECO:0000259" key="2">
    <source>
        <dbReference type="PROSITE" id="PS50067"/>
    </source>
</evidence>
<comment type="similarity">
    <text evidence="1">Belongs to the TRAFAC class myosin-kinesin ATPase superfamily. Kinesin family.</text>
</comment>
<feature type="domain" description="Kinesin motor" evidence="2">
    <location>
        <begin position="8"/>
        <end position="66"/>
    </location>
</feature>
<dbReference type="PROSITE" id="PS50067">
    <property type="entry name" value="KINESIN_MOTOR_2"/>
    <property type="match status" value="1"/>
</dbReference>
<dbReference type="GO" id="GO:0008017">
    <property type="term" value="F:microtubule binding"/>
    <property type="evidence" value="ECO:0007669"/>
    <property type="project" value="InterPro"/>
</dbReference>
<comment type="caution">
    <text evidence="3">The sequence shown here is derived from an EMBL/GenBank/DDBJ whole genome shotgun (WGS) entry which is preliminary data.</text>
</comment>
<gene>
    <name evidence="3" type="ORF">AKAME5_001492600</name>
</gene>
<dbReference type="EMBL" id="BRZM01000061">
    <property type="protein sequence ID" value="GLD63293.1"/>
    <property type="molecule type" value="Genomic_DNA"/>
</dbReference>